<dbReference type="EMBL" id="JBFXLR010000014">
    <property type="protein sequence ID" value="KAL2853013.1"/>
    <property type="molecule type" value="Genomic_DNA"/>
</dbReference>
<dbReference type="Proteomes" id="UP001610444">
    <property type="component" value="Unassembled WGS sequence"/>
</dbReference>
<sequence>MTALTLGSRVSRGCHIFFRICFREPLLHASARHGSMRKRRSKRFLVTRHRDTGVWGGIFAVRFLKAFIVVLAF</sequence>
<keyword evidence="1" id="KW-0812">Transmembrane</keyword>
<dbReference type="GeneID" id="98154827"/>
<evidence type="ECO:0000313" key="2">
    <source>
        <dbReference type="EMBL" id="KAL2853013.1"/>
    </source>
</evidence>
<name>A0ABR4KL56_9EURO</name>
<organism evidence="2 3">
    <name type="scientific">Aspergillus pseudodeflectus</name>
    <dbReference type="NCBI Taxonomy" id="176178"/>
    <lineage>
        <taxon>Eukaryota</taxon>
        <taxon>Fungi</taxon>
        <taxon>Dikarya</taxon>
        <taxon>Ascomycota</taxon>
        <taxon>Pezizomycotina</taxon>
        <taxon>Eurotiomycetes</taxon>
        <taxon>Eurotiomycetidae</taxon>
        <taxon>Eurotiales</taxon>
        <taxon>Aspergillaceae</taxon>
        <taxon>Aspergillus</taxon>
        <taxon>Aspergillus subgen. Nidulantes</taxon>
    </lineage>
</organism>
<keyword evidence="3" id="KW-1185">Reference proteome</keyword>
<keyword evidence="1" id="KW-0472">Membrane</keyword>
<reference evidence="2 3" key="1">
    <citation type="submission" date="2024-07" db="EMBL/GenBank/DDBJ databases">
        <title>Section-level genome sequencing and comparative genomics of Aspergillus sections Usti and Cavernicolus.</title>
        <authorList>
            <consortium name="Lawrence Berkeley National Laboratory"/>
            <person name="Nybo J.L."/>
            <person name="Vesth T.C."/>
            <person name="Theobald S."/>
            <person name="Frisvad J.C."/>
            <person name="Larsen T.O."/>
            <person name="Kjaerboelling I."/>
            <person name="Rothschild-Mancinelli K."/>
            <person name="Lyhne E.K."/>
            <person name="Kogle M.E."/>
            <person name="Barry K."/>
            <person name="Clum A."/>
            <person name="Na H."/>
            <person name="Ledsgaard L."/>
            <person name="Lin J."/>
            <person name="Lipzen A."/>
            <person name="Kuo A."/>
            <person name="Riley R."/>
            <person name="Mondo S."/>
            <person name="LaButti K."/>
            <person name="Haridas S."/>
            <person name="Pangalinan J."/>
            <person name="Salamov A.A."/>
            <person name="Simmons B.A."/>
            <person name="Magnuson J.K."/>
            <person name="Chen J."/>
            <person name="Drula E."/>
            <person name="Henrissat B."/>
            <person name="Wiebenga A."/>
            <person name="Lubbers R.J."/>
            <person name="Gomes A.C."/>
            <person name="Macurrencykelacurrency M.R."/>
            <person name="Stajich J."/>
            <person name="Grigoriev I.V."/>
            <person name="Mortensen U.H."/>
            <person name="De vries R.P."/>
            <person name="Baker S.E."/>
            <person name="Andersen M.R."/>
        </authorList>
    </citation>
    <scope>NUCLEOTIDE SEQUENCE [LARGE SCALE GENOMIC DNA]</scope>
    <source>
        <strain evidence="2 3">CBS 756.74</strain>
    </source>
</reference>
<feature type="transmembrane region" description="Helical" evidence="1">
    <location>
        <begin position="52"/>
        <end position="72"/>
    </location>
</feature>
<accession>A0ABR4KL56</accession>
<keyword evidence="1" id="KW-1133">Transmembrane helix</keyword>
<proteinExistence type="predicted"/>
<gene>
    <name evidence="2" type="ORF">BJX68DRAFT_233771</name>
</gene>
<evidence type="ECO:0000256" key="1">
    <source>
        <dbReference type="SAM" id="Phobius"/>
    </source>
</evidence>
<dbReference type="RefSeq" id="XP_070900654.1">
    <property type="nucleotide sequence ID" value="XM_071039663.1"/>
</dbReference>
<comment type="caution">
    <text evidence="2">The sequence shown here is derived from an EMBL/GenBank/DDBJ whole genome shotgun (WGS) entry which is preliminary data.</text>
</comment>
<feature type="non-terminal residue" evidence="2">
    <location>
        <position position="73"/>
    </location>
</feature>
<evidence type="ECO:0000313" key="3">
    <source>
        <dbReference type="Proteomes" id="UP001610444"/>
    </source>
</evidence>
<protein>
    <submittedName>
        <fullName evidence="2">Uncharacterized protein</fullName>
    </submittedName>
</protein>